<dbReference type="Proteomes" id="UP000730482">
    <property type="component" value="Unassembled WGS sequence"/>
</dbReference>
<name>A0ABS5KN56_9ACTN</name>
<evidence type="ECO:0000313" key="2">
    <source>
        <dbReference type="EMBL" id="MBS2547486.1"/>
    </source>
</evidence>
<gene>
    <name evidence="2" type="ORF">KGQ19_11440</name>
</gene>
<evidence type="ECO:0000259" key="1">
    <source>
        <dbReference type="SMART" id="SM00458"/>
    </source>
</evidence>
<dbReference type="CDD" id="cd15482">
    <property type="entry name" value="Sialidase_non-viral"/>
    <property type="match status" value="1"/>
</dbReference>
<dbReference type="InterPro" id="IPR000772">
    <property type="entry name" value="Ricin_B_lectin"/>
</dbReference>
<protein>
    <submittedName>
        <fullName evidence="2">Ricin-type beta-trefoil lectin domain protein</fullName>
    </submittedName>
</protein>
<dbReference type="InterPro" id="IPR035992">
    <property type="entry name" value="Ricin_B-like_lectins"/>
</dbReference>
<dbReference type="PROSITE" id="PS50231">
    <property type="entry name" value="RICIN_B_LECTIN"/>
    <property type="match status" value="2"/>
</dbReference>
<accession>A0ABS5KN56</accession>
<evidence type="ECO:0000313" key="3">
    <source>
        <dbReference type="Proteomes" id="UP000730482"/>
    </source>
</evidence>
<feature type="domain" description="Ricin B lectin" evidence="1">
    <location>
        <begin position="589"/>
        <end position="718"/>
    </location>
</feature>
<proteinExistence type="predicted"/>
<dbReference type="CDD" id="cd23451">
    <property type="entry name" value="beta-trefoil_Ricin_laminarinase"/>
    <property type="match status" value="2"/>
</dbReference>
<sequence>MIRSRPRRLSRWTRGRVAAAGAAAALLLGSVTTGVLIAAPPATAVTATTTATTTTATTATTAATPATPATAMPTTGVLYAPNLSANPTEDASYPRVIRLANSGSLNGELLATFAHSGVGSTKANFPIYTSTDDGHTWSASPIGTVTDTVHGWDLDGPTLFELPRAEGSLPAGTLLASGTAWNHNDYTQQAIEVFASTDHGATWSYRSSCTSESGMANSQGHGIWEPEFGVAGNGDLVCYFSDERPSSNGYNQVLAHVASTDGGATWGSEAYDVAVQDNVQRPGMTTVVKLPNGTYGMTYEDCKAGFDPDTACSVYFKTSPDGENWTPASGLGSLVQTSDGRHLLHTPGLAWSPIGGPNGTLLVSGQRVVSGNDGAVTVQHESGTVLFANTNLGSGSWTETTAPVNTNPTGGYDSGETACAGYSSPILPSVSGSTVLYLAGTHLNNGKCEVQFGYDAAPGPTGAITGPGTTGKCVDVNTNTSTDENTVQLWTCSGVPGQQWSVEPDGTVRAFGSCLDIDGNGTANSTKVELFHCDNAGGQQWREQANGSLLNPQSGRCLDDPQANTADGTQLQIYDCNGLSTQVWNMPGAPTAAITDPGATGKCVDVNTNTPTSGNAVQLWDCNGVPGQQWAMRPDGTVRAFGKCLNLIGGGTANSTKVELNDCTSGNGGQQWAPQSNGSLLNPQSGRCLDDPQANTADGTQLQIYDCNGLSTQVWTTAV</sequence>
<dbReference type="InterPro" id="IPR036278">
    <property type="entry name" value="Sialidase_sf"/>
</dbReference>
<dbReference type="Gene3D" id="2.80.10.50">
    <property type="match status" value="2"/>
</dbReference>
<organism evidence="2 3">
    <name type="scientific">Catenulispora pinistramenti</name>
    <dbReference type="NCBI Taxonomy" id="2705254"/>
    <lineage>
        <taxon>Bacteria</taxon>
        <taxon>Bacillati</taxon>
        <taxon>Actinomycetota</taxon>
        <taxon>Actinomycetes</taxon>
        <taxon>Catenulisporales</taxon>
        <taxon>Catenulisporaceae</taxon>
        <taxon>Catenulispora</taxon>
    </lineage>
</organism>
<dbReference type="SUPFAM" id="SSF50939">
    <property type="entry name" value="Sialidases"/>
    <property type="match status" value="1"/>
</dbReference>
<dbReference type="Gene3D" id="2.120.10.10">
    <property type="match status" value="1"/>
</dbReference>
<dbReference type="PANTHER" id="PTHR38792">
    <property type="entry name" value="BNR/ASP-BOX REPEAT DOMAIN PROTEIN (AFU_ORTHOLOGUE AFUA_7G06430)-RELATED"/>
    <property type="match status" value="1"/>
</dbReference>
<reference evidence="2 3" key="1">
    <citation type="submission" date="2020-02" db="EMBL/GenBank/DDBJ databases">
        <title>Acidophilic actinobacteria isolated from forest soil.</title>
        <authorList>
            <person name="Golinska P."/>
        </authorList>
    </citation>
    <scope>NUCLEOTIDE SEQUENCE [LARGE SCALE GENOMIC DNA]</scope>
    <source>
        <strain evidence="2 3">NL8</strain>
    </source>
</reference>
<feature type="domain" description="Ricin B lectin" evidence="1">
    <location>
        <begin position="459"/>
        <end position="587"/>
    </location>
</feature>
<dbReference type="SUPFAM" id="SSF50370">
    <property type="entry name" value="Ricin B-like lectins"/>
    <property type="match status" value="2"/>
</dbReference>
<dbReference type="PANTHER" id="PTHR38792:SF3">
    <property type="entry name" value="BNR_ASP-BOX REPEAT DOMAIN PROTEIN (AFU_ORTHOLOGUE AFUA_7G06430)-RELATED"/>
    <property type="match status" value="1"/>
</dbReference>
<dbReference type="EMBL" id="JAAFYZ010000029">
    <property type="protein sequence ID" value="MBS2547486.1"/>
    <property type="molecule type" value="Genomic_DNA"/>
</dbReference>
<dbReference type="SMART" id="SM00458">
    <property type="entry name" value="RICIN"/>
    <property type="match status" value="2"/>
</dbReference>
<dbReference type="Pfam" id="PF00652">
    <property type="entry name" value="Ricin_B_lectin"/>
    <property type="match status" value="2"/>
</dbReference>
<keyword evidence="3" id="KW-1185">Reference proteome</keyword>
<comment type="caution">
    <text evidence="2">The sequence shown here is derived from an EMBL/GenBank/DDBJ whole genome shotgun (WGS) entry which is preliminary data.</text>
</comment>